<dbReference type="SMART" id="SM00701">
    <property type="entry name" value="PGRP"/>
    <property type="match status" value="1"/>
</dbReference>
<dbReference type="InterPro" id="IPR002502">
    <property type="entry name" value="Amidase_domain"/>
</dbReference>
<dbReference type="PANTHER" id="PTHR11022:SF41">
    <property type="entry name" value="PEPTIDOGLYCAN-RECOGNITION PROTEIN LC-RELATED"/>
    <property type="match status" value="1"/>
</dbReference>
<dbReference type="Pfam" id="PF01510">
    <property type="entry name" value="Amidase_2"/>
    <property type="match status" value="1"/>
</dbReference>
<dbReference type="CDD" id="cd06583">
    <property type="entry name" value="PGRP"/>
    <property type="match status" value="1"/>
</dbReference>
<sequence>MFLCRIRNASTPDVARNLSDTTLSALHNISRVTSRSRVTLMSSDIAQLQKVPRKKIVVDKQPIMPSQIILDAQKKMDSEELELGLLYDEYLQTMMMDLIMKKKILEKKRLMIMQMAAIAQEIDQDTQKLIKIKIRERDIINLSLAQKEADVQLIAMTKYTEDETYKVVKNMLSKLYFLLEPLDVLRCNGIILPETQTEWKETEEILNKCSNVLRNTANLIGSKGEIYCAVNAGLKNFTETCDEIKHLQKKLEEALCNLQVLMLKNASLSLACDDKCGGRETCVCSACVRPRLCFSMESTLATMAATSPSKRRLQKELMSLIREPPPGVHVDAELAGQNLTQWIVHMEGAKGTLYEGEQFQLQFKFSSKYPFDSPEVTFIGENIPVHPHVYSNGHICLSILTEDWSPALSVQSICLSIISMLSSCKEKRIGMVTLVQQQQPTLDGHQCQKDQDHVNDGTVVSAENHAVDKFHGEAAHSARETAVVAPGNGSVGDSSTQCSDVDDDEEEETDVEEGGSWITNLPVSSTIVQQHQAVATTNGDVVLPNADPSNFGDVCVKNSTNVHLGNKTFYKGPVTIKQFVYTNPTPIQDAGKLDANGSSDVSISDLSTNKDNRAANGPIFPQNTELSKVTQWLWTWRCAALSCVLALILLTTIVVTSVYFIHHPDAPVFPEIPDSSVEGVTSVRFVERNEWGAQPPSDPLKKMKLPVPYVIISHTATEFCSTQSECTFHVRFAQTFHIESRKWSDIAYNFLVGGDGLAYVGRSWDYVGAHAFNFNNKSIGISFIGTFNSIVPPKTQLHAAQKIIEIGVKAGKISPDYKLLGHRQVSKTLSPGDALYNEIKKWPHWSPQP</sequence>
<evidence type="ECO:0000259" key="13">
    <source>
        <dbReference type="PROSITE" id="PS50127"/>
    </source>
</evidence>
<dbReference type="CDD" id="cd23808">
    <property type="entry name" value="UBCc_UBE2W"/>
    <property type="match status" value="1"/>
</dbReference>
<dbReference type="STRING" id="34720.A0A195FQG3"/>
<dbReference type="Proteomes" id="UP000078541">
    <property type="component" value="Unassembled WGS sequence"/>
</dbReference>
<feature type="region of interest" description="Disordered" evidence="12">
    <location>
        <begin position="485"/>
        <end position="513"/>
    </location>
</feature>
<keyword evidence="11" id="KW-0175">Coiled coil</keyword>
<accession>A0A195FQG3</accession>
<dbReference type="InterPro" id="IPR036505">
    <property type="entry name" value="Amidase/PGRP_sf"/>
</dbReference>
<name>A0A195FQG3_9HYME</name>
<evidence type="ECO:0000256" key="11">
    <source>
        <dbReference type="SAM" id="Coils"/>
    </source>
</evidence>
<dbReference type="Gene3D" id="3.10.110.10">
    <property type="entry name" value="Ubiquitin Conjugating Enzyme"/>
    <property type="match status" value="1"/>
</dbReference>
<dbReference type="SMART" id="SM00212">
    <property type="entry name" value="UBCc"/>
    <property type="match status" value="1"/>
</dbReference>
<dbReference type="PROSITE" id="PS50127">
    <property type="entry name" value="UBC_2"/>
    <property type="match status" value="1"/>
</dbReference>
<dbReference type="GO" id="GO:0045087">
    <property type="term" value="P:innate immune response"/>
    <property type="evidence" value="ECO:0007669"/>
    <property type="project" value="UniProtKB-KW"/>
</dbReference>
<dbReference type="EC" id="2.3.2.25" evidence="9"/>
<evidence type="ECO:0000256" key="2">
    <source>
        <dbReference type="ARBA" id="ARBA00007553"/>
    </source>
</evidence>
<evidence type="ECO:0000256" key="12">
    <source>
        <dbReference type="SAM" id="MobiDB-lite"/>
    </source>
</evidence>
<gene>
    <name evidence="14" type="ORF">ALC56_03078</name>
</gene>
<feature type="compositionally biased region" description="Acidic residues" evidence="12">
    <location>
        <begin position="500"/>
        <end position="513"/>
    </location>
</feature>
<dbReference type="PANTHER" id="PTHR11022">
    <property type="entry name" value="PEPTIDOGLYCAN RECOGNITION PROTEIN"/>
    <property type="match status" value="1"/>
</dbReference>
<evidence type="ECO:0000256" key="4">
    <source>
        <dbReference type="ARBA" id="ARBA00022588"/>
    </source>
</evidence>
<dbReference type="FunFam" id="3.40.80.10:FF:000001">
    <property type="entry name" value="Peptidoglycan recognition protein 1"/>
    <property type="match status" value="1"/>
</dbReference>
<reference evidence="14 15" key="1">
    <citation type="submission" date="2016-03" db="EMBL/GenBank/DDBJ databases">
        <title>Trachymyrmex septentrionalis WGS genome.</title>
        <authorList>
            <person name="Nygaard S."/>
            <person name="Hu H."/>
            <person name="Boomsma J."/>
            <person name="Zhang G."/>
        </authorList>
    </citation>
    <scope>NUCLEOTIDE SEQUENCE [LARGE SCALE GENOMIC DNA]</scope>
    <source>
        <strain evidence="14">Tsep2-gDNA-1</strain>
        <tissue evidence="14">Whole body</tissue>
    </source>
</reference>
<keyword evidence="5" id="KW-0808">Transferase</keyword>
<comment type="similarity">
    <text evidence="2">Belongs to the N-acetylmuramoyl-L-alanine amidase 2 family.</text>
</comment>
<dbReference type="EMBL" id="KQ981340">
    <property type="protein sequence ID" value="KYN42532.1"/>
    <property type="molecule type" value="Genomic_DNA"/>
</dbReference>
<feature type="domain" description="UBC core" evidence="13">
    <location>
        <begin position="308"/>
        <end position="459"/>
    </location>
</feature>
<dbReference type="GO" id="GO:0016567">
    <property type="term" value="P:protein ubiquitination"/>
    <property type="evidence" value="ECO:0007669"/>
    <property type="project" value="UniProtKB-ARBA"/>
</dbReference>
<keyword evidence="15" id="KW-1185">Reference proteome</keyword>
<evidence type="ECO:0000256" key="7">
    <source>
        <dbReference type="ARBA" id="ARBA00022859"/>
    </source>
</evidence>
<dbReference type="InterPro" id="IPR016135">
    <property type="entry name" value="UBQ-conjugating_enzyme/RWD"/>
</dbReference>
<evidence type="ECO:0000256" key="9">
    <source>
        <dbReference type="ARBA" id="ARBA00039075"/>
    </source>
</evidence>
<dbReference type="GO" id="GO:0061631">
    <property type="term" value="F:ubiquitin conjugating enzyme activity"/>
    <property type="evidence" value="ECO:0007669"/>
    <property type="project" value="UniProtKB-EC"/>
</dbReference>
<dbReference type="GO" id="GO:0008745">
    <property type="term" value="F:N-acetylmuramoyl-L-alanine amidase activity"/>
    <property type="evidence" value="ECO:0007669"/>
    <property type="project" value="InterPro"/>
</dbReference>
<dbReference type="AlphaFoldDB" id="A0A195FQG3"/>
<organism evidence="14 15">
    <name type="scientific">Trachymyrmex septentrionalis</name>
    <dbReference type="NCBI Taxonomy" id="34720"/>
    <lineage>
        <taxon>Eukaryota</taxon>
        <taxon>Metazoa</taxon>
        <taxon>Ecdysozoa</taxon>
        <taxon>Arthropoda</taxon>
        <taxon>Hexapoda</taxon>
        <taxon>Insecta</taxon>
        <taxon>Pterygota</taxon>
        <taxon>Neoptera</taxon>
        <taxon>Endopterygota</taxon>
        <taxon>Hymenoptera</taxon>
        <taxon>Apocrita</taxon>
        <taxon>Aculeata</taxon>
        <taxon>Formicoidea</taxon>
        <taxon>Formicidae</taxon>
        <taxon>Myrmicinae</taxon>
        <taxon>Trachymyrmex</taxon>
    </lineage>
</organism>
<evidence type="ECO:0000313" key="15">
    <source>
        <dbReference type="Proteomes" id="UP000078541"/>
    </source>
</evidence>
<dbReference type="GO" id="GO:0009253">
    <property type="term" value="P:peptidoglycan catabolic process"/>
    <property type="evidence" value="ECO:0007669"/>
    <property type="project" value="InterPro"/>
</dbReference>
<protein>
    <recommendedName>
        <fullName evidence="10">N-terminal E2 ubiquitin-conjugating enzyme</fullName>
        <ecNumber evidence="3">2.3.2.23</ecNumber>
        <ecNumber evidence="9">2.3.2.25</ecNumber>
    </recommendedName>
</protein>
<dbReference type="SUPFAM" id="SSF55846">
    <property type="entry name" value="N-acetylmuramoyl-L-alanine amidase-like"/>
    <property type="match status" value="1"/>
</dbReference>
<evidence type="ECO:0000256" key="8">
    <source>
        <dbReference type="ARBA" id="ARBA00035805"/>
    </source>
</evidence>
<evidence type="ECO:0000256" key="3">
    <source>
        <dbReference type="ARBA" id="ARBA00012486"/>
    </source>
</evidence>
<comment type="catalytic activity">
    <reaction evidence="1">
        <text>S-ubiquitinyl-[E1 ubiquitin-activating enzyme]-L-cysteine + [E2 ubiquitin-conjugating enzyme]-L-cysteine = [E1 ubiquitin-activating enzyme]-L-cysteine + S-ubiquitinyl-[E2 ubiquitin-conjugating enzyme]-L-cysteine.</text>
        <dbReference type="EC" id="2.3.2.23"/>
    </reaction>
</comment>
<keyword evidence="7" id="KW-0391">Immunity</keyword>
<proteinExistence type="inferred from homology"/>
<keyword evidence="4" id="KW-0399">Innate immunity</keyword>
<dbReference type="Pfam" id="PF00179">
    <property type="entry name" value="UQ_con"/>
    <property type="match status" value="1"/>
</dbReference>
<dbReference type="FunFam" id="3.10.110.10:FF:000022">
    <property type="entry name" value="Ubiquitin-conjugating enzyme E2 W"/>
    <property type="match status" value="1"/>
</dbReference>
<feature type="coiled-coil region" evidence="11">
    <location>
        <begin position="234"/>
        <end position="264"/>
    </location>
</feature>
<keyword evidence="6" id="KW-0833">Ubl conjugation pathway</keyword>
<dbReference type="GO" id="GO:0008270">
    <property type="term" value="F:zinc ion binding"/>
    <property type="evidence" value="ECO:0007669"/>
    <property type="project" value="InterPro"/>
</dbReference>
<evidence type="ECO:0000256" key="10">
    <source>
        <dbReference type="ARBA" id="ARBA00042168"/>
    </source>
</evidence>
<evidence type="ECO:0000313" key="14">
    <source>
        <dbReference type="EMBL" id="KYN42532.1"/>
    </source>
</evidence>
<dbReference type="SMART" id="SM00644">
    <property type="entry name" value="Ami_2"/>
    <property type="match status" value="1"/>
</dbReference>
<dbReference type="InterPro" id="IPR006619">
    <property type="entry name" value="PGRP_domain_met/bac"/>
</dbReference>
<comment type="catalytic activity">
    <reaction evidence="8">
        <text>S-ubiquitinyl-[E1 ubiquitin-activating enzyme]-L-cysteine + [acceptor protein]-N-terminal-amino acid = [E1 ubiquitin-activating enzyme]-L-cysteine + N-terminal-ubiquitinyl-[acceptor protein].</text>
        <dbReference type="EC" id="2.3.2.25"/>
    </reaction>
</comment>
<evidence type="ECO:0000256" key="6">
    <source>
        <dbReference type="ARBA" id="ARBA00022786"/>
    </source>
</evidence>
<evidence type="ECO:0000256" key="1">
    <source>
        <dbReference type="ARBA" id="ARBA00000485"/>
    </source>
</evidence>
<dbReference type="SUPFAM" id="SSF54495">
    <property type="entry name" value="UBC-like"/>
    <property type="match status" value="1"/>
</dbReference>
<dbReference type="Gene3D" id="3.40.80.10">
    <property type="entry name" value="Peptidoglycan recognition protein-like"/>
    <property type="match status" value="1"/>
</dbReference>
<dbReference type="InterPro" id="IPR015510">
    <property type="entry name" value="PGRP"/>
</dbReference>
<dbReference type="InterPro" id="IPR000608">
    <property type="entry name" value="UBC"/>
</dbReference>
<dbReference type="EC" id="2.3.2.23" evidence="3"/>
<evidence type="ECO:0000256" key="5">
    <source>
        <dbReference type="ARBA" id="ARBA00022679"/>
    </source>
</evidence>